<dbReference type="InterPro" id="IPR055348">
    <property type="entry name" value="DctQ"/>
</dbReference>
<name>A0A967BIG3_9RHOB</name>
<dbReference type="AlphaFoldDB" id="A0A967BIG3"/>
<dbReference type="Pfam" id="PF04290">
    <property type="entry name" value="DctQ"/>
    <property type="match status" value="1"/>
</dbReference>
<feature type="transmembrane region" description="Helical" evidence="9">
    <location>
        <begin position="90"/>
        <end position="111"/>
    </location>
</feature>
<dbReference type="PANTHER" id="PTHR35011:SF11">
    <property type="entry name" value="TRAP TRANSPORTER SMALL PERMEASE PROTEIN"/>
    <property type="match status" value="1"/>
</dbReference>
<evidence type="ECO:0000313" key="12">
    <source>
        <dbReference type="Proteomes" id="UP000639775"/>
    </source>
</evidence>
<keyword evidence="5 9" id="KW-0812">Transmembrane</keyword>
<feature type="transmembrane region" description="Helical" evidence="9">
    <location>
        <begin position="12"/>
        <end position="32"/>
    </location>
</feature>
<evidence type="ECO:0000256" key="3">
    <source>
        <dbReference type="ARBA" id="ARBA00022475"/>
    </source>
</evidence>
<feature type="domain" description="Tripartite ATP-independent periplasmic transporters DctQ component" evidence="10">
    <location>
        <begin position="20"/>
        <end position="145"/>
    </location>
</feature>
<accession>A0A967BIG3</accession>
<evidence type="ECO:0000256" key="4">
    <source>
        <dbReference type="ARBA" id="ARBA00022519"/>
    </source>
</evidence>
<comment type="subunit">
    <text evidence="9">The complex comprises the extracytoplasmic solute receptor protein and the two transmembrane proteins.</text>
</comment>
<dbReference type="Proteomes" id="UP000639775">
    <property type="component" value="Unassembled WGS sequence"/>
</dbReference>
<dbReference type="GO" id="GO:0022857">
    <property type="term" value="F:transmembrane transporter activity"/>
    <property type="evidence" value="ECO:0007669"/>
    <property type="project" value="UniProtKB-UniRule"/>
</dbReference>
<keyword evidence="4 9" id="KW-0997">Cell inner membrane</keyword>
<organism evidence="11 12">
    <name type="scientific">Roseovarius gahaiensis</name>
    <dbReference type="NCBI Taxonomy" id="2716691"/>
    <lineage>
        <taxon>Bacteria</taxon>
        <taxon>Pseudomonadati</taxon>
        <taxon>Pseudomonadota</taxon>
        <taxon>Alphaproteobacteria</taxon>
        <taxon>Rhodobacterales</taxon>
        <taxon>Roseobacteraceae</taxon>
        <taxon>Roseovarius</taxon>
    </lineage>
</organism>
<dbReference type="GO" id="GO:0005886">
    <property type="term" value="C:plasma membrane"/>
    <property type="evidence" value="ECO:0007669"/>
    <property type="project" value="UniProtKB-SubCell"/>
</dbReference>
<evidence type="ECO:0000256" key="1">
    <source>
        <dbReference type="ARBA" id="ARBA00004429"/>
    </source>
</evidence>
<keyword evidence="6 9" id="KW-1133">Transmembrane helix</keyword>
<dbReference type="GO" id="GO:0015740">
    <property type="term" value="P:C4-dicarboxylate transport"/>
    <property type="evidence" value="ECO:0007669"/>
    <property type="project" value="TreeGrafter"/>
</dbReference>
<gene>
    <name evidence="11" type="ORF">HAT86_12690</name>
</gene>
<evidence type="ECO:0000259" key="10">
    <source>
        <dbReference type="Pfam" id="PF04290"/>
    </source>
</evidence>
<feature type="transmembrane region" description="Helical" evidence="9">
    <location>
        <begin position="123"/>
        <end position="142"/>
    </location>
</feature>
<evidence type="ECO:0000313" key="11">
    <source>
        <dbReference type="EMBL" id="NHQ75312.1"/>
    </source>
</evidence>
<evidence type="ECO:0000256" key="6">
    <source>
        <dbReference type="ARBA" id="ARBA00022989"/>
    </source>
</evidence>
<comment type="similarity">
    <text evidence="8 9">Belongs to the TRAP transporter small permease family.</text>
</comment>
<keyword evidence="2 9" id="KW-0813">Transport</keyword>
<comment type="function">
    <text evidence="9">Part of the tripartite ATP-independent periplasmic (TRAP) transport system.</text>
</comment>
<evidence type="ECO:0000256" key="9">
    <source>
        <dbReference type="RuleBase" id="RU369079"/>
    </source>
</evidence>
<keyword evidence="3" id="KW-1003">Cell membrane</keyword>
<evidence type="ECO:0000256" key="5">
    <source>
        <dbReference type="ARBA" id="ARBA00022692"/>
    </source>
</evidence>
<comment type="caution">
    <text evidence="11">The sequence shown here is derived from an EMBL/GenBank/DDBJ whole genome shotgun (WGS) entry which is preliminary data.</text>
</comment>
<keyword evidence="12" id="KW-1185">Reference proteome</keyword>
<dbReference type="RefSeq" id="WP_167198287.1">
    <property type="nucleotide sequence ID" value="NZ_JAAORB010000030.1"/>
</dbReference>
<proteinExistence type="inferred from homology"/>
<protein>
    <recommendedName>
        <fullName evidence="9">TRAP transporter small permease protein</fullName>
    </recommendedName>
</protein>
<dbReference type="EMBL" id="JAAORB010000030">
    <property type="protein sequence ID" value="NHQ75312.1"/>
    <property type="molecule type" value="Genomic_DNA"/>
</dbReference>
<reference evidence="11" key="1">
    <citation type="submission" date="2020-03" db="EMBL/GenBank/DDBJ databases">
        <title>Roseovarius gahaiensis sp. nov., isolated from Gahai Saline Lake, China.</title>
        <authorList>
            <person name="Sun X."/>
        </authorList>
    </citation>
    <scope>NUCLEOTIDE SEQUENCE</scope>
    <source>
        <strain evidence="11">GH877</strain>
    </source>
</reference>
<keyword evidence="7 9" id="KW-0472">Membrane</keyword>
<evidence type="ECO:0000256" key="2">
    <source>
        <dbReference type="ARBA" id="ARBA00022448"/>
    </source>
</evidence>
<sequence>MFGKLASVVERVLIGVLTVMVTAIMIQIVGRYVFSSTPSWTEEVARMCMAWVTMLGSAALVRRDDHIAVTAVIDACPPTLARALLALRDALMLVMAGGLAYYGYGLVLVGGRRTSPALEIPMFYPYLAIPVGAVLIAVMLALRRLECAERDVKSERAP</sequence>
<feature type="transmembrane region" description="Helical" evidence="9">
    <location>
        <begin position="44"/>
        <end position="61"/>
    </location>
</feature>
<dbReference type="PANTHER" id="PTHR35011">
    <property type="entry name" value="2,3-DIKETO-L-GULONATE TRAP TRANSPORTER SMALL PERMEASE PROTEIN YIAM"/>
    <property type="match status" value="1"/>
</dbReference>
<evidence type="ECO:0000256" key="8">
    <source>
        <dbReference type="ARBA" id="ARBA00038436"/>
    </source>
</evidence>
<dbReference type="InterPro" id="IPR007387">
    <property type="entry name" value="TRAP_DctQ"/>
</dbReference>
<evidence type="ECO:0000256" key="7">
    <source>
        <dbReference type="ARBA" id="ARBA00023136"/>
    </source>
</evidence>
<comment type="subcellular location">
    <subcellularLocation>
        <location evidence="1 9">Cell inner membrane</location>
        <topology evidence="1 9">Multi-pass membrane protein</topology>
    </subcellularLocation>
</comment>